<dbReference type="Pfam" id="PF05301">
    <property type="entry name" value="Acetyltransf_16"/>
    <property type="match status" value="1"/>
</dbReference>
<evidence type="ECO:0000256" key="2">
    <source>
        <dbReference type="ARBA" id="ARBA00023315"/>
    </source>
</evidence>
<dbReference type="EMBL" id="LDAU01000212">
    <property type="protein sequence ID" value="KRW99484.1"/>
    <property type="molecule type" value="Genomic_DNA"/>
</dbReference>
<dbReference type="PROSITE" id="PS51730">
    <property type="entry name" value="GNAT_ATAT"/>
    <property type="match status" value="1"/>
</dbReference>
<dbReference type="InterPro" id="IPR000758">
    <property type="entry name" value="Enterovir_OMP"/>
</dbReference>
<name>A0A0V0QB59_PSEPJ</name>
<reference evidence="6 7" key="1">
    <citation type="journal article" date="2015" name="Sci. Rep.">
        <title>Genome of the facultative scuticociliatosis pathogen Pseudocohnilembus persalinus provides insight into its virulence through horizontal gene transfer.</title>
        <authorList>
            <person name="Xiong J."/>
            <person name="Wang G."/>
            <person name="Cheng J."/>
            <person name="Tian M."/>
            <person name="Pan X."/>
            <person name="Warren A."/>
            <person name="Jiang C."/>
            <person name="Yuan D."/>
            <person name="Miao W."/>
        </authorList>
    </citation>
    <scope>NUCLEOTIDE SEQUENCE [LARGE SCALE GENOMIC DNA]</scope>
    <source>
        <strain evidence="6">36N120E</strain>
    </source>
</reference>
<evidence type="ECO:0000313" key="7">
    <source>
        <dbReference type="Proteomes" id="UP000054937"/>
    </source>
</evidence>
<keyword evidence="7" id="KW-1185">Reference proteome</keyword>
<evidence type="ECO:0000259" key="5">
    <source>
        <dbReference type="PROSITE" id="PS51730"/>
    </source>
</evidence>
<organism evidence="6 7">
    <name type="scientific">Pseudocohnilembus persalinus</name>
    <name type="common">Ciliate</name>
    <dbReference type="NCBI Taxonomy" id="266149"/>
    <lineage>
        <taxon>Eukaryota</taxon>
        <taxon>Sar</taxon>
        <taxon>Alveolata</taxon>
        <taxon>Ciliophora</taxon>
        <taxon>Intramacronucleata</taxon>
        <taxon>Oligohymenophorea</taxon>
        <taxon>Scuticociliatia</taxon>
        <taxon>Philasterida</taxon>
        <taxon>Pseudocohnilembidae</taxon>
        <taxon>Pseudocohnilembus</taxon>
    </lineage>
</organism>
<protein>
    <recommendedName>
        <fullName evidence="5">N-acetyltransferase domain-containing protein</fullName>
    </recommendedName>
</protein>
<dbReference type="Gene3D" id="3.40.630.30">
    <property type="match status" value="1"/>
</dbReference>
<keyword evidence="1" id="KW-0808">Transferase</keyword>
<proteinExistence type="predicted"/>
<dbReference type="InParanoid" id="A0A0V0QB59"/>
<dbReference type="GO" id="GO:0019799">
    <property type="term" value="F:tubulin N-acetyltransferase activity"/>
    <property type="evidence" value="ECO:0007669"/>
    <property type="project" value="InterPro"/>
</dbReference>
<sequence>MGELSRKAQGLGQIVTSYEKLSANDDILFLKVFQNKVQGILRIGKKNLFYSDRTGKMINIQPMCLLDFYIHESCQRSGIGKTKENANLNSNKSELPIQNQQLDSKQISQNNSYQQQKYMAHGHQSNNSLNQNNFQQAYYNSGINNSQYNSNTNPLQQQQFHNGNKQYNSQPNQKQQNYHYSDKNSHTYIDEQLKYDYTPEAKQLRQKSIQEQEEELIKLQKEIEHLNFNKQQDIASSSQYKQYRQPNHGIFGHYNYGKTFQTSSNSYGQGSGYRF</sequence>
<evidence type="ECO:0000313" key="6">
    <source>
        <dbReference type="EMBL" id="KRW99484.1"/>
    </source>
</evidence>
<feature type="compositionally biased region" description="Low complexity" evidence="4">
    <location>
        <begin position="124"/>
        <end position="136"/>
    </location>
</feature>
<evidence type="ECO:0000256" key="3">
    <source>
        <dbReference type="SAM" id="Coils"/>
    </source>
</evidence>
<dbReference type="GO" id="GO:0005874">
    <property type="term" value="C:microtubule"/>
    <property type="evidence" value="ECO:0007669"/>
    <property type="project" value="InterPro"/>
</dbReference>
<keyword evidence="3" id="KW-0175">Coiled coil</keyword>
<dbReference type="PANTHER" id="PTHR12327">
    <property type="entry name" value="ALPHA-TUBULIN N-ACETYLTRANSFERASE 1"/>
    <property type="match status" value="1"/>
</dbReference>
<accession>A0A0V0QB59</accession>
<comment type="caution">
    <text evidence="6">The sequence shown here is derived from an EMBL/GenBank/DDBJ whole genome shotgun (WGS) entry which is preliminary data.</text>
</comment>
<feature type="region of interest" description="Disordered" evidence="4">
    <location>
        <begin position="109"/>
        <end position="178"/>
    </location>
</feature>
<evidence type="ECO:0000256" key="1">
    <source>
        <dbReference type="ARBA" id="ARBA00022679"/>
    </source>
</evidence>
<dbReference type="AlphaFoldDB" id="A0A0V0QB59"/>
<feature type="coiled-coil region" evidence="3">
    <location>
        <begin position="202"/>
        <end position="229"/>
    </location>
</feature>
<feature type="domain" description="N-acetyltransferase" evidence="5">
    <location>
        <begin position="1"/>
        <end position="142"/>
    </location>
</feature>
<evidence type="ECO:0000256" key="4">
    <source>
        <dbReference type="SAM" id="MobiDB-lite"/>
    </source>
</evidence>
<gene>
    <name evidence="6" type="ORF">PPERSA_07969</name>
</gene>
<dbReference type="InterPro" id="IPR038746">
    <property type="entry name" value="Atat"/>
</dbReference>
<feature type="compositionally biased region" description="Polar residues" evidence="4">
    <location>
        <begin position="137"/>
        <end position="178"/>
    </location>
</feature>
<dbReference type="Proteomes" id="UP000054937">
    <property type="component" value="Unassembled WGS sequence"/>
</dbReference>
<dbReference type="PANTHER" id="PTHR12327:SF0">
    <property type="entry name" value="ALPHA-TUBULIN N-ACETYLTRANSFERASE 1"/>
    <property type="match status" value="1"/>
</dbReference>
<dbReference type="InterPro" id="IPR007965">
    <property type="entry name" value="GNAT_ATAT"/>
</dbReference>
<dbReference type="OrthoDB" id="447510at2759"/>
<dbReference type="PROSITE" id="PS00695">
    <property type="entry name" value="ENT_VIR_OMP_2"/>
    <property type="match status" value="1"/>
</dbReference>
<dbReference type="GO" id="GO:0044384">
    <property type="term" value="C:host outer membrane"/>
    <property type="evidence" value="ECO:0007669"/>
    <property type="project" value="InterPro"/>
</dbReference>
<keyword evidence="2" id="KW-0012">Acyltransferase</keyword>